<evidence type="ECO:0000259" key="12">
    <source>
        <dbReference type="PROSITE" id="PS50104"/>
    </source>
</evidence>
<dbReference type="InterPro" id="IPR001611">
    <property type="entry name" value="Leu-rich_rpt"/>
</dbReference>
<evidence type="ECO:0000256" key="4">
    <source>
        <dbReference type="ARBA" id="ARBA00022692"/>
    </source>
</evidence>
<dbReference type="PANTHER" id="PTHR24365">
    <property type="entry name" value="TOLL-LIKE RECEPTOR"/>
    <property type="match status" value="1"/>
</dbReference>
<dbReference type="Pfam" id="PF13676">
    <property type="entry name" value="TIR_2"/>
    <property type="match status" value="1"/>
</dbReference>
<reference evidence="13" key="1">
    <citation type="journal article" date="2021" name="Genome Biol. Evol.">
        <title>A High-Quality Reference Genome for a Parasitic Bivalve with Doubly Uniparental Inheritance (Bivalvia: Unionida).</title>
        <authorList>
            <person name="Smith C.H."/>
        </authorList>
    </citation>
    <scope>NUCLEOTIDE SEQUENCE</scope>
    <source>
        <strain evidence="13">CHS0354</strain>
    </source>
</reference>
<evidence type="ECO:0000313" key="14">
    <source>
        <dbReference type="Proteomes" id="UP001195483"/>
    </source>
</evidence>
<keyword evidence="8" id="KW-0675">Receptor</keyword>
<dbReference type="SUPFAM" id="SSF52200">
    <property type="entry name" value="Toll/Interleukin receptor TIR domain"/>
    <property type="match status" value="1"/>
</dbReference>
<dbReference type="GO" id="GO:0038023">
    <property type="term" value="F:signaling receptor activity"/>
    <property type="evidence" value="ECO:0007669"/>
    <property type="project" value="TreeGrafter"/>
</dbReference>
<evidence type="ECO:0000256" key="6">
    <source>
        <dbReference type="ARBA" id="ARBA00022989"/>
    </source>
</evidence>
<feature type="compositionally biased region" description="Polar residues" evidence="9">
    <location>
        <begin position="847"/>
        <end position="857"/>
    </location>
</feature>
<feature type="chain" id="PRO_5041991116" description="TIR domain-containing protein" evidence="11">
    <location>
        <begin position="24"/>
        <end position="857"/>
    </location>
</feature>
<dbReference type="AlphaFoldDB" id="A0AAE0TGP3"/>
<dbReference type="SMART" id="SM00255">
    <property type="entry name" value="TIR"/>
    <property type="match status" value="1"/>
</dbReference>
<feature type="signal peptide" evidence="11">
    <location>
        <begin position="1"/>
        <end position="23"/>
    </location>
</feature>
<reference evidence="13" key="2">
    <citation type="journal article" date="2021" name="Genome Biol. Evol.">
        <title>Developing a high-quality reference genome for a parasitic bivalve with doubly uniparental inheritance (Bivalvia: Unionida).</title>
        <authorList>
            <person name="Smith C.H."/>
        </authorList>
    </citation>
    <scope>NUCLEOTIDE SEQUENCE</scope>
    <source>
        <strain evidence="13">CHS0354</strain>
        <tissue evidence="13">Mantle</tissue>
    </source>
</reference>
<dbReference type="InterPro" id="IPR000157">
    <property type="entry name" value="TIR_dom"/>
</dbReference>
<dbReference type="GO" id="GO:0007165">
    <property type="term" value="P:signal transduction"/>
    <property type="evidence" value="ECO:0007669"/>
    <property type="project" value="InterPro"/>
</dbReference>
<evidence type="ECO:0000256" key="2">
    <source>
        <dbReference type="ARBA" id="ARBA00009634"/>
    </source>
</evidence>
<dbReference type="PANTHER" id="PTHR24365:SF541">
    <property type="entry name" value="PROTEIN TOLL-RELATED"/>
    <property type="match status" value="1"/>
</dbReference>
<comment type="caution">
    <text evidence="13">The sequence shown here is derived from an EMBL/GenBank/DDBJ whole genome shotgun (WGS) entry which is preliminary data.</text>
</comment>
<feature type="transmembrane region" description="Helical" evidence="10">
    <location>
        <begin position="521"/>
        <end position="545"/>
    </location>
</feature>
<dbReference type="InterPro" id="IPR032675">
    <property type="entry name" value="LRR_dom_sf"/>
</dbReference>
<dbReference type="EMBL" id="JAEAOA010001913">
    <property type="protein sequence ID" value="KAK3610029.1"/>
    <property type="molecule type" value="Genomic_DNA"/>
</dbReference>
<dbReference type="PRINTS" id="PR01537">
    <property type="entry name" value="INTRLKN1R1F"/>
</dbReference>
<evidence type="ECO:0000313" key="13">
    <source>
        <dbReference type="EMBL" id="KAK3610029.1"/>
    </source>
</evidence>
<evidence type="ECO:0000256" key="7">
    <source>
        <dbReference type="ARBA" id="ARBA00023136"/>
    </source>
</evidence>
<protein>
    <recommendedName>
        <fullName evidence="12">TIR domain-containing protein</fullName>
    </recommendedName>
</protein>
<dbReference type="SMART" id="SM00082">
    <property type="entry name" value="LRRCT"/>
    <property type="match status" value="1"/>
</dbReference>
<keyword evidence="7 10" id="KW-0472">Membrane</keyword>
<proteinExistence type="inferred from homology"/>
<comment type="similarity">
    <text evidence="2">Belongs to the Toll-like receptor family.</text>
</comment>
<feature type="domain" description="TIR" evidence="12">
    <location>
        <begin position="574"/>
        <end position="712"/>
    </location>
</feature>
<keyword evidence="5 11" id="KW-0732">Signal</keyword>
<keyword evidence="14" id="KW-1185">Reference proteome</keyword>
<evidence type="ECO:0000256" key="8">
    <source>
        <dbReference type="ARBA" id="ARBA00023170"/>
    </source>
</evidence>
<dbReference type="Proteomes" id="UP001195483">
    <property type="component" value="Unassembled WGS sequence"/>
</dbReference>
<dbReference type="InterPro" id="IPR035897">
    <property type="entry name" value="Toll_tir_struct_dom_sf"/>
</dbReference>
<gene>
    <name evidence="13" type="ORF">CHS0354_032378</name>
</gene>
<keyword evidence="3" id="KW-0433">Leucine-rich repeat</keyword>
<organism evidence="13 14">
    <name type="scientific">Potamilus streckersoni</name>
    <dbReference type="NCBI Taxonomy" id="2493646"/>
    <lineage>
        <taxon>Eukaryota</taxon>
        <taxon>Metazoa</taxon>
        <taxon>Spiralia</taxon>
        <taxon>Lophotrochozoa</taxon>
        <taxon>Mollusca</taxon>
        <taxon>Bivalvia</taxon>
        <taxon>Autobranchia</taxon>
        <taxon>Heteroconchia</taxon>
        <taxon>Palaeoheterodonta</taxon>
        <taxon>Unionida</taxon>
        <taxon>Unionoidea</taxon>
        <taxon>Unionidae</taxon>
        <taxon>Ambleminae</taxon>
        <taxon>Lampsilini</taxon>
        <taxon>Potamilus</taxon>
    </lineage>
</organism>
<evidence type="ECO:0000256" key="3">
    <source>
        <dbReference type="ARBA" id="ARBA00022614"/>
    </source>
</evidence>
<dbReference type="Gene3D" id="3.80.10.10">
    <property type="entry name" value="Ribonuclease Inhibitor"/>
    <property type="match status" value="1"/>
</dbReference>
<keyword evidence="6 10" id="KW-1133">Transmembrane helix</keyword>
<dbReference type="FunFam" id="3.40.50.10140:FF:000021">
    <property type="entry name" value="Toll receptor 13"/>
    <property type="match status" value="1"/>
</dbReference>
<keyword evidence="4 10" id="KW-0812">Transmembrane</keyword>
<dbReference type="InterPro" id="IPR000483">
    <property type="entry name" value="Cys-rich_flank_reg_C"/>
</dbReference>
<evidence type="ECO:0000256" key="9">
    <source>
        <dbReference type="SAM" id="MobiDB-lite"/>
    </source>
</evidence>
<dbReference type="Gene3D" id="3.40.50.10140">
    <property type="entry name" value="Toll/interleukin-1 receptor homology (TIR) domain"/>
    <property type="match status" value="1"/>
</dbReference>
<feature type="region of interest" description="Disordered" evidence="9">
    <location>
        <begin position="838"/>
        <end position="857"/>
    </location>
</feature>
<sequence>MKKSYVLVLAMYVICCFATFCTSENGTETKNDFTNNGTKGQNVSIDQISEASNGSSLNIIQVGIHNAPDNENSTQKIMVRLTNHNNISTAKPILFNSTTVNNIYNSSAGNRTKRNNTLERILDFTEYLPPHWRKFCVMVHRPLNISLNVLLIECDIHDGITWSIHEYRKWNADLMYTGINLWHDLRFSVDILCTYGGSVFLPWPFRAANLWRLSVKNCDIMGFTSEYNREDFSHEPDHLVFLEIVDSRINEPTLTKFDERIAMDNKTRALHCGPENLHVYIVRNFTHRALEDRFRNSTEVELVETPTEALNVPDPFAMLHIPSLHQHHHDHEETEVCRYPNLIYIDESLTSFFLGHHLHVMGESAKYPVLEYLNLSYTGLKELPIVALEWGLYWPEMRFLDLSHNQIRSFTAISDHGQVRSKIGVIDLRYNQITTLQDKDIEVLKVHSRTVLLNISKNPFSCDCEMKDFVTFLSIGNLTHRYLRKYTYFYDLVCHAPEKYNGKKISSLTPEVIDCPFAETVFLLGPMLIPAVVFAIVVVILILIIRYRREITILAFTRFNILLPCQKIEKSSKKVYDAFISYSSDDSSWVIETLASRLEYSTGGFPGFKLCLHHRDFEVGAAISDNISRSVESSRHTVIILSNNFLRSEWCIMEFRAAFHQSLLERKKHLIFVVLDDVDVEDMESDLRHCLRILTYLKADDRLFWDKLVYALSDKLRRGKRTQSISTLTSQLSTISITSVPKTPDSECNSYNYKCESDNSCNDIPISVGNDVFEISEESKCPTLTLCSNSENPIIRNGMITLQNQSSIQKDTFLINDKRQCILNDNLSSVLNENVNNNNDPKGEISNLKSDNNVTHL</sequence>
<evidence type="ECO:0000256" key="10">
    <source>
        <dbReference type="SAM" id="Phobius"/>
    </source>
</evidence>
<reference evidence="13" key="3">
    <citation type="submission" date="2023-05" db="EMBL/GenBank/DDBJ databases">
        <authorList>
            <person name="Smith C.H."/>
        </authorList>
    </citation>
    <scope>NUCLEOTIDE SEQUENCE</scope>
    <source>
        <strain evidence="13">CHS0354</strain>
        <tissue evidence="13">Mantle</tissue>
    </source>
</reference>
<name>A0AAE0TGP3_9BIVA</name>
<comment type="subcellular location">
    <subcellularLocation>
        <location evidence="1">Membrane</location>
        <topology evidence="1">Single-pass membrane protein</topology>
    </subcellularLocation>
</comment>
<dbReference type="SUPFAM" id="SSF52058">
    <property type="entry name" value="L domain-like"/>
    <property type="match status" value="1"/>
</dbReference>
<accession>A0AAE0TGP3</accession>
<evidence type="ECO:0000256" key="1">
    <source>
        <dbReference type="ARBA" id="ARBA00004167"/>
    </source>
</evidence>
<evidence type="ECO:0000256" key="5">
    <source>
        <dbReference type="ARBA" id="ARBA00022729"/>
    </source>
</evidence>
<dbReference type="GO" id="GO:0005886">
    <property type="term" value="C:plasma membrane"/>
    <property type="evidence" value="ECO:0007669"/>
    <property type="project" value="TreeGrafter"/>
</dbReference>
<dbReference type="PROSITE" id="PS51450">
    <property type="entry name" value="LRR"/>
    <property type="match status" value="1"/>
</dbReference>
<dbReference type="PROSITE" id="PS50104">
    <property type="entry name" value="TIR"/>
    <property type="match status" value="1"/>
</dbReference>
<evidence type="ECO:0000256" key="11">
    <source>
        <dbReference type="SAM" id="SignalP"/>
    </source>
</evidence>